<evidence type="ECO:0000256" key="1">
    <source>
        <dbReference type="SAM" id="SignalP"/>
    </source>
</evidence>
<dbReference type="EMBL" id="BSDS01000002">
    <property type="protein sequence ID" value="GLI39423.1"/>
    <property type="molecule type" value="Genomic_DNA"/>
</dbReference>
<evidence type="ECO:0000313" key="2">
    <source>
        <dbReference type="EMBL" id="GLI39423.1"/>
    </source>
</evidence>
<organism evidence="2 3">
    <name type="scientific">Geobacter hydrogenophilus</name>
    <dbReference type="NCBI Taxonomy" id="40983"/>
    <lineage>
        <taxon>Bacteria</taxon>
        <taxon>Pseudomonadati</taxon>
        <taxon>Thermodesulfobacteriota</taxon>
        <taxon>Desulfuromonadia</taxon>
        <taxon>Geobacterales</taxon>
        <taxon>Geobacteraceae</taxon>
        <taxon>Geobacter</taxon>
    </lineage>
</organism>
<feature type="signal peptide" evidence="1">
    <location>
        <begin position="1"/>
        <end position="23"/>
    </location>
</feature>
<dbReference type="RefSeq" id="WP_214186602.1">
    <property type="nucleotide sequence ID" value="NZ_BSDS01000002.1"/>
</dbReference>
<proteinExistence type="predicted"/>
<dbReference type="Gene3D" id="1.20.120.1490">
    <property type="match status" value="1"/>
</dbReference>
<keyword evidence="1" id="KW-0732">Signal</keyword>
<dbReference type="AlphaFoldDB" id="A0A9W6G310"/>
<sequence length="105" mass="11657">MKRKVSYGIVAALVLMYGGVSYAATCGSCGNEAKCKDPQAVQQFRDKTSQLRKSLNEKEIELHEEYGMDSIDTNRTAVLETEIRDMKKEIRSTGENLGFAPCCIS</sequence>
<feature type="chain" id="PRO_5040776488" description="Secreted protein" evidence="1">
    <location>
        <begin position="24"/>
        <end position="105"/>
    </location>
</feature>
<dbReference type="Proteomes" id="UP001144352">
    <property type="component" value="Unassembled WGS sequence"/>
</dbReference>
<accession>A0A9W6G310</accession>
<reference evidence="2" key="1">
    <citation type="submission" date="2022-12" db="EMBL/GenBank/DDBJ databases">
        <title>Reference genome sequencing for broad-spectrum identification of bacterial and archaeal isolates by mass spectrometry.</title>
        <authorList>
            <person name="Sekiguchi Y."/>
            <person name="Tourlousse D.M."/>
        </authorList>
    </citation>
    <scope>NUCLEOTIDE SEQUENCE</scope>
    <source>
        <strain evidence="2">H2</strain>
    </source>
</reference>
<protein>
    <recommendedName>
        <fullName evidence="4">Secreted protein</fullName>
    </recommendedName>
</protein>
<evidence type="ECO:0008006" key="4">
    <source>
        <dbReference type="Google" id="ProtNLM"/>
    </source>
</evidence>
<keyword evidence="3" id="KW-1185">Reference proteome</keyword>
<name>A0A9W6G310_9BACT</name>
<gene>
    <name evidence="2" type="ORF">GHYDROH2_29240</name>
</gene>
<evidence type="ECO:0000313" key="3">
    <source>
        <dbReference type="Proteomes" id="UP001144352"/>
    </source>
</evidence>
<comment type="caution">
    <text evidence="2">The sequence shown here is derived from an EMBL/GenBank/DDBJ whole genome shotgun (WGS) entry which is preliminary data.</text>
</comment>